<dbReference type="EMBL" id="JAGGNH010000001">
    <property type="protein sequence ID" value="KAJ0989895.1"/>
    <property type="molecule type" value="Genomic_DNA"/>
</dbReference>
<evidence type="ECO:0000313" key="7">
    <source>
        <dbReference type="EMBL" id="KAJ0989895.1"/>
    </source>
</evidence>
<evidence type="ECO:0000256" key="1">
    <source>
        <dbReference type="ARBA" id="ARBA00004123"/>
    </source>
</evidence>
<reference evidence="7" key="2">
    <citation type="journal article" date="2022" name="Hortic Res">
        <title>The genome of Dioscorea zingiberensis sheds light on the biosynthesis, origin and evolution of the medicinally important diosgenin saponins.</title>
        <authorList>
            <person name="Li Y."/>
            <person name="Tan C."/>
            <person name="Li Z."/>
            <person name="Guo J."/>
            <person name="Li S."/>
            <person name="Chen X."/>
            <person name="Wang C."/>
            <person name="Dai X."/>
            <person name="Yang H."/>
            <person name="Song W."/>
            <person name="Hou L."/>
            <person name="Xu J."/>
            <person name="Tong Z."/>
            <person name="Xu A."/>
            <person name="Yuan X."/>
            <person name="Wang W."/>
            <person name="Yang Q."/>
            <person name="Chen L."/>
            <person name="Sun Z."/>
            <person name="Wang K."/>
            <person name="Pan B."/>
            <person name="Chen J."/>
            <person name="Bao Y."/>
            <person name="Liu F."/>
            <person name="Qi X."/>
            <person name="Gang D.R."/>
            <person name="Wen J."/>
            <person name="Li J."/>
        </authorList>
    </citation>
    <scope>NUCLEOTIDE SEQUENCE</scope>
    <source>
        <strain evidence="7">Dzin_1.0</strain>
    </source>
</reference>
<keyword evidence="4" id="KW-0539">Nucleus</keyword>
<evidence type="ECO:0000256" key="2">
    <source>
        <dbReference type="ARBA" id="ARBA00022473"/>
    </source>
</evidence>
<accession>A0A9D5HUE7</accession>
<gene>
    <name evidence="7" type="ORF">J5N97_008251</name>
</gene>
<evidence type="ECO:0008006" key="9">
    <source>
        <dbReference type="Google" id="ProtNLM"/>
    </source>
</evidence>
<feature type="domain" description="PARP catalytic" evidence="5">
    <location>
        <begin position="36"/>
        <end position="258"/>
    </location>
</feature>
<protein>
    <recommendedName>
        <fullName evidence="9">Poly [ADP-ribose] polymerase</fullName>
    </recommendedName>
</protein>
<dbReference type="InterPro" id="IPR044964">
    <property type="entry name" value="RCD1/SRO1-5"/>
</dbReference>
<reference evidence="7" key="1">
    <citation type="submission" date="2021-03" db="EMBL/GenBank/DDBJ databases">
        <authorList>
            <person name="Li Z."/>
            <person name="Yang C."/>
        </authorList>
    </citation>
    <scope>NUCLEOTIDE SEQUENCE</scope>
    <source>
        <strain evidence="7">Dzin_1.0</strain>
        <tissue evidence="7">Leaf</tissue>
    </source>
</reference>
<organism evidence="7 8">
    <name type="scientific">Dioscorea zingiberensis</name>
    <dbReference type="NCBI Taxonomy" id="325984"/>
    <lineage>
        <taxon>Eukaryota</taxon>
        <taxon>Viridiplantae</taxon>
        <taxon>Streptophyta</taxon>
        <taxon>Embryophyta</taxon>
        <taxon>Tracheophyta</taxon>
        <taxon>Spermatophyta</taxon>
        <taxon>Magnoliopsida</taxon>
        <taxon>Liliopsida</taxon>
        <taxon>Dioscoreales</taxon>
        <taxon>Dioscoreaceae</taxon>
        <taxon>Dioscorea</taxon>
    </lineage>
</organism>
<dbReference type="Proteomes" id="UP001085076">
    <property type="component" value="Miscellaneous, Linkage group lg01"/>
</dbReference>
<keyword evidence="3" id="KW-0346">Stress response</keyword>
<dbReference type="PROSITE" id="PS51059">
    <property type="entry name" value="PARP_CATALYTIC"/>
    <property type="match status" value="1"/>
</dbReference>
<dbReference type="GO" id="GO:0005634">
    <property type="term" value="C:nucleus"/>
    <property type="evidence" value="ECO:0007669"/>
    <property type="project" value="UniProtKB-SubCell"/>
</dbReference>
<evidence type="ECO:0000256" key="4">
    <source>
        <dbReference type="ARBA" id="ARBA00023242"/>
    </source>
</evidence>
<name>A0A9D5HUE7_9LILI</name>
<dbReference type="PANTHER" id="PTHR32263:SF12">
    <property type="entry name" value="INACTIVE POLY [ADP-RIBOSE] POLYMERASE SRO4-RELATED"/>
    <property type="match status" value="1"/>
</dbReference>
<dbReference type="GO" id="GO:0003950">
    <property type="term" value="F:NAD+ poly-ADP-ribosyltransferase activity"/>
    <property type="evidence" value="ECO:0007669"/>
    <property type="project" value="InterPro"/>
</dbReference>
<keyword evidence="8" id="KW-1185">Reference proteome</keyword>
<sequence length="334" mass="37421">MCISSSRMEARIQNEVQAEMSDETCSSSNLSSIISSSVSEDHRLFSKLGLVRLNVDDEEHVRLKHRLYTSIGSLAQHCSVEAIYRNMHSSPSGRASLESFRLFLKATEQKRNGNANVVNGWHGTSKDGIRRILSNGFGMNGMPEDGVPQGFGLYLYSEHSAVESVLSSAVDVDGLRHILFCRVILGNSEEVPPGSRQFGPSSEKFDSGVDNMQSPTKYTIWYPHVNTHILPLYAMSVRVDFHTKGTQTESLRKPSSPWIPFSSLITVLSRILPPSQMCLVRRYHSDYMEKKISRKQLIFQIRQVSGDKVLISAIKSFQDKQTKSACPSPKYSKN</sequence>
<comment type="caution">
    <text evidence="7">The sequence shown here is derived from an EMBL/GenBank/DDBJ whole genome shotgun (WGS) entry which is preliminary data.</text>
</comment>
<dbReference type="InterPro" id="IPR012317">
    <property type="entry name" value="Poly(ADP-ribose)pol_cat_dom"/>
</dbReference>
<dbReference type="Gene3D" id="3.90.228.10">
    <property type="match status" value="1"/>
</dbReference>
<evidence type="ECO:0000259" key="5">
    <source>
        <dbReference type="PROSITE" id="PS51059"/>
    </source>
</evidence>
<dbReference type="PROSITE" id="PS51879">
    <property type="entry name" value="RST"/>
    <property type="match status" value="1"/>
</dbReference>
<evidence type="ECO:0000313" key="8">
    <source>
        <dbReference type="Proteomes" id="UP001085076"/>
    </source>
</evidence>
<keyword evidence="2" id="KW-0217">Developmental protein</keyword>
<evidence type="ECO:0000259" key="6">
    <source>
        <dbReference type="PROSITE" id="PS51879"/>
    </source>
</evidence>
<dbReference type="PANTHER" id="PTHR32263">
    <property type="entry name" value="INACTIVE POLY [ADP-RIBOSE] POLYMERASE SRO4-RELATED"/>
    <property type="match status" value="1"/>
</dbReference>
<comment type="subcellular location">
    <subcellularLocation>
        <location evidence="1">Nucleus</location>
    </subcellularLocation>
</comment>
<proteinExistence type="predicted"/>
<feature type="domain" description="RST" evidence="6">
    <location>
        <begin position="252"/>
        <end position="323"/>
    </location>
</feature>
<dbReference type="OrthoDB" id="6133115at2759"/>
<dbReference type="AlphaFoldDB" id="A0A9D5HUE7"/>
<dbReference type="SUPFAM" id="SSF56399">
    <property type="entry name" value="ADP-ribosylation"/>
    <property type="match status" value="1"/>
</dbReference>
<dbReference type="Pfam" id="PF12174">
    <property type="entry name" value="RST"/>
    <property type="match status" value="1"/>
</dbReference>
<dbReference type="InterPro" id="IPR022003">
    <property type="entry name" value="RST"/>
</dbReference>
<evidence type="ECO:0000256" key="3">
    <source>
        <dbReference type="ARBA" id="ARBA00023016"/>
    </source>
</evidence>